<dbReference type="GO" id="GO:0051536">
    <property type="term" value="F:iron-sulfur cluster binding"/>
    <property type="evidence" value="ECO:0007669"/>
    <property type="project" value="UniProtKB-KW"/>
</dbReference>
<sequence>MTLATVAEVARLIFDRPLLKHELDIVWHAGEPLTMPPAYYKQAIEIIERQRPQDVAVHYGIQTNGTLIDDAWIDLFEQRNITVGISLDGPRDLHDRNRKYRNGSGSHERALAGIAKLQARGYPFHFIGVVTAPTLSRGSELIDYYQGFGPTAIGLNIEELEAQNTHSSLYEDCTRETFERFIGDVLRAAAQQGDRPVVLRDFQRTMASLIAGVPEDNDQVIPLRMLNIAYNGDISTFSPELLALNVPQRQRFIFGNVHHCKELGDILSDDRFISAYREISDGVASCASECEYFEYCGGGAPVNKLSEKGSLRATATSYCVFTKKAWVDVCLQFANARDNQFEVSLKM</sequence>
<evidence type="ECO:0000256" key="1">
    <source>
        <dbReference type="ARBA" id="ARBA00001966"/>
    </source>
</evidence>
<evidence type="ECO:0000259" key="6">
    <source>
        <dbReference type="Pfam" id="PF04055"/>
    </source>
</evidence>
<dbReference type="Gene3D" id="3.20.20.70">
    <property type="entry name" value="Aldolase class I"/>
    <property type="match status" value="1"/>
</dbReference>
<dbReference type="InterPro" id="IPR013785">
    <property type="entry name" value="Aldolase_TIM"/>
</dbReference>
<feature type="domain" description="Radical SAM core" evidence="6">
    <location>
        <begin position="25"/>
        <end position="129"/>
    </location>
</feature>
<evidence type="ECO:0000256" key="5">
    <source>
        <dbReference type="ARBA" id="ARBA00023014"/>
    </source>
</evidence>
<dbReference type="Pfam" id="PF04055">
    <property type="entry name" value="Radical_SAM"/>
    <property type="match status" value="1"/>
</dbReference>
<dbReference type="SUPFAM" id="SSF102114">
    <property type="entry name" value="Radical SAM enzymes"/>
    <property type="match status" value="1"/>
</dbReference>
<organism evidence="7 8">
    <name type="scientific">Bradyrhizobium lablabi</name>
    <dbReference type="NCBI Taxonomy" id="722472"/>
    <lineage>
        <taxon>Bacteria</taxon>
        <taxon>Pseudomonadati</taxon>
        <taxon>Pseudomonadota</taxon>
        <taxon>Alphaproteobacteria</taxon>
        <taxon>Hyphomicrobiales</taxon>
        <taxon>Nitrobacteraceae</taxon>
        <taxon>Bradyrhizobium</taxon>
    </lineage>
</organism>
<keyword evidence="2" id="KW-0949">S-adenosyl-L-methionine</keyword>
<dbReference type="AlphaFoldDB" id="A0A0R3MXV5"/>
<keyword evidence="3" id="KW-0479">Metal-binding</keyword>
<protein>
    <recommendedName>
        <fullName evidence="6">Radical SAM core domain-containing protein</fullName>
    </recommendedName>
</protein>
<keyword evidence="4" id="KW-0408">Iron</keyword>
<evidence type="ECO:0000256" key="4">
    <source>
        <dbReference type="ARBA" id="ARBA00023004"/>
    </source>
</evidence>
<keyword evidence="5" id="KW-0411">Iron-sulfur</keyword>
<dbReference type="InterPro" id="IPR058240">
    <property type="entry name" value="rSAM_sf"/>
</dbReference>
<dbReference type="Proteomes" id="UP000051660">
    <property type="component" value="Unassembled WGS sequence"/>
</dbReference>
<gene>
    <name evidence="7" type="ORF">CQ14_05855</name>
</gene>
<name>A0A0R3MXV5_9BRAD</name>
<dbReference type="InterPro" id="IPR007197">
    <property type="entry name" value="rSAM"/>
</dbReference>
<evidence type="ECO:0000256" key="2">
    <source>
        <dbReference type="ARBA" id="ARBA00022691"/>
    </source>
</evidence>
<comment type="cofactor">
    <cofactor evidence="1">
        <name>[4Fe-4S] cluster</name>
        <dbReference type="ChEBI" id="CHEBI:49883"/>
    </cofactor>
</comment>
<dbReference type="GO" id="GO:0016491">
    <property type="term" value="F:oxidoreductase activity"/>
    <property type="evidence" value="ECO:0007669"/>
    <property type="project" value="InterPro"/>
</dbReference>
<accession>A0A0R3MXV5</accession>
<dbReference type="PANTHER" id="PTHR43273:SF8">
    <property type="entry name" value="RADICAL SAM DOMAIN PROTEIN"/>
    <property type="match status" value="1"/>
</dbReference>
<dbReference type="GO" id="GO:0046872">
    <property type="term" value="F:metal ion binding"/>
    <property type="evidence" value="ECO:0007669"/>
    <property type="project" value="UniProtKB-KW"/>
</dbReference>
<dbReference type="InterPro" id="IPR023867">
    <property type="entry name" value="Sulphatase_maturase_rSAM"/>
</dbReference>
<dbReference type="PANTHER" id="PTHR43273">
    <property type="entry name" value="ANAEROBIC SULFATASE-MATURATING ENZYME HOMOLOG ASLB-RELATED"/>
    <property type="match status" value="1"/>
</dbReference>
<dbReference type="EMBL" id="LLYB01000060">
    <property type="protein sequence ID" value="KRR24857.1"/>
    <property type="molecule type" value="Genomic_DNA"/>
</dbReference>
<reference evidence="7 8" key="1">
    <citation type="submission" date="2014-03" db="EMBL/GenBank/DDBJ databases">
        <title>Bradyrhizobium valentinum sp. nov., isolated from effective nodules of Lupinus mariae-josephae, a lupine endemic of basic-lime soils in Eastern Spain.</title>
        <authorList>
            <person name="Duran D."/>
            <person name="Rey L."/>
            <person name="Navarro A."/>
            <person name="Busquets A."/>
            <person name="Imperial J."/>
            <person name="Ruiz-Argueso T."/>
        </authorList>
    </citation>
    <scope>NUCLEOTIDE SEQUENCE [LARGE SCALE GENOMIC DNA]</scope>
    <source>
        <strain evidence="7 8">CCBAU 23086</strain>
    </source>
</reference>
<evidence type="ECO:0000313" key="8">
    <source>
        <dbReference type="Proteomes" id="UP000051660"/>
    </source>
</evidence>
<comment type="caution">
    <text evidence="7">The sequence shown here is derived from an EMBL/GenBank/DDBJ whole genome shotgun (WGS) entry which is preliminary data.</text>
</comment>
<evidence type="ECO:0000313" key="7">
    <source>
        <dbReference type="EMBL" id="KRR24857.1"/>
    </source>
</evidence>
<evidence type="ECO:0000256" key="3">
    <source>
        <dbReference type="ARBA" id="ARBA00022723"/>
    </source>
</evidence>
<proteinExistence type="predicted"/>
<dbReference type="CDD" id="cd01335">
    <property type="entry name" value="Radical_SAM"/>
    <property type="match status" value="1"/>
</dbReference>